<comment type="caution">
    <text evidence="2">The sequence shown here is derived from an EMBL/GenBank/DDBJ whole genome shotgun (WGS) entry which is preliminary data.</text>
</comment>
<feature type="non-terminal residue" evidence="2">
    <location>
        <position position="45"/>
    </location>
</feature>
<dbReference type="Proteomes" id="UP000499080">
    <property type="component" value="Unassembled WGS sequence"/>
</dbReference>
<accession>A0A4Y2ET64</accession>
<feature type="compositionally biased region" description="Polar residues" evidence="1">
    <location>
        <begin position="1"/>
        <end position="27"/>
    </location>
</feature>
<sequence>MITSGSGLPENFSHTTSNVGWVNTQLGRENPVTHPESSHPRTYGA</sequence>
<reference evidence="2 3" key="1">
    <citation type="journal article" date="2019" name="Sci. Rep.">
        <title>Orb-weaving spider Araneus ventricosus genome elucidates the spidroin gene catalogue.</title>
        <authorList>
            <person name="Kono N."/>
            <person name="Nakamura H."/>
            <person name="Ohtoshi R."/>
            <person name="Moran D.A.P."/>
            <person name="Shinohara A."/>
            <person name="Yoshida Y."/>
            <person name="Fujiwara M."/>
            <person name="Mori M."/>
            <person name="Tomita M."/>
            <person name="Arakawa K."/>
        </authorList>
    </citation>
    <scope>NUCLEOTIDE SEQUENCE [LARGE SCALE GENOMIC DNA]</scope>
</reference>
<name>A0A4Y2ET64_ARAVE</name>
<dbReference type="EMBL" id="BGPR01093472">
    <property type="protein sequence ID" value="GBM31114.1"/>
    <property type="molecule type" value="Genomic_DNA"/>
</dbReference>
<dbReference type="AlphaFoldDB" id="A0A4Y2ET64"/>
<evidence type="ECO:0000256" key="1">
    <source>
        <dbReference type="SAM" id="MobiDB-lite"/>
    </source>
</evidence>
<proteinExistence type="predicted"/>
<feature type="region of interest" description="Disordered" evidence="1">
    <location>
        <begin position="1"/>
        <end position="45"/>
    </location>
</feature>
<organism evidence="2 3">
    <name type="scientific">Araneus ventricosus</name>
    <name type="common">Orbweaver spider</name>
    <name type="synonym">Epeira ventricosa</name>
    <dbReference type="NCBI Taxonomy" id="182803"/>
    <lineage>
        <taxon>Eukaryota</taxon>
        <taxon>Metazoa</taxon>
        <taxon>Ecdysozoa</taxon>
        <taxon>Arthropoda</taxon>
        <taxon>Chelicerata</taxon>
        <taxon>Arachnida</taxon>
        <taxon>Araneae</taxon>
        <taxon>Araneomorphae</taxon>
        <taxon>Entelegynae</taxon>
        <taxon>Araneoidea</taxon>
        <taxon>Araneidae</taxon>
        <taxon>Araneus</taxon>
    </lineage>
</organism>
<keyword evidence="3" id="KW-1185">Reference proteome</keyword>
<evidence type="ECO:0000313" key="2">
    <source>
        <dbReference type="EMBL" id="GBM31114.1"/>
    </source>
</evidence>
<evidence type="ECO:0000313" key="3">
    <source>
        <dbReference type="Proteomes" id="UP000499080"/>
    </source>
</evidence>
<gene>
    <name evidence="2" type="ORF">AVEN_30947_1</name>
</gene>
<protein>
    <submittedName>
        <fullName evidence="2">Uncharacterized protein</fullName>
    </submittedName>
</protein>